<dbReference type="PROSITE" id="PS51257">
    <property type="entry name" value="PROKAR_LIPOPROTEIN"/>
    <property type="match status" value="1"/>
</dbReference>
<dbReference type="PRINTS" id="PR00038">
    <property type="entry name" value="HTHLUXR"/>
</dbReference>
<protein>
    <submittedName>
        <fullName evidence="6">LuxR family transcriptional regulator</fullName>
    </submittedName>
</protein>
<dbReference type="GO" id="GO:0006355">
    <property type="term" value="P:regulation of DNA-templated transcription"/>
    <property type="evidence" value="ECO:0007669"/>
    <property type="project" value="InterPro"/>
</dbReference>
<keyword evidence="4" id="KW-0812">Transmembrane</keyword>
<feature type="transmembrane region" description="Helical" evidence="4">
    <location>
        <begin position="134"/>
        <end position="154"/>
    </location>
</feature>
<dbReference type="CDD" id="cd06170">
    <property type="entry name" value="LuxR_C_like"/>
    <property type="match status" value="1"/>
</dbReference>
<dbReference type="SUPFAM" id="SSF46894">
    <property type="entry name" value="C-terminal effector domain of the bipartite response regulators"/>
    <property type="match status" value="1"/>
</dbReference>
<feature type="transmembrane region" description="Helical" evidence="4">
    <location>
        <begin position="274"/>
        <end position="294"/>
    </location>
</feature>
<feature type="transmembrane region" description="Helical" evidence="4">
    <location>
        <begin position="242"/>
        <end position="267"/>
    </location>
</feature>
<dbReference type="Gene3D" id="1.10.10.10">
    <property type="entry name" value="Winged helix-like DNA-binding domain superfamily/Winged helix DNA-binding domain"/>
    <property type="match status" value="1"/>
</dbReference>
<dbReference type="PANTHER" id="PTHR44688">
    <property type="entry name" value="DNA-BINDING TRANSCRIPTIONAL ACTIVATOR DEVR_DOSR"/>
    <property type="match status" value="1"/>
</dbReference>
<feature type="transmembrane region" description="Helical" evidence="4">
    <location>
        <begin position="160"/>
        <end position="178"/>
    </location>
</feature>
<gene>
    <name evidence="6" type="ORF">C2L80_03665</name>
</gene>
<dbReference type="Proteomes" id="UP000236488">
    <property type="component" value="Unassembled WGS sequence"/>
</dbReference>
<name>A0A2K2U6N2_9ACTN</name>
<feature type="transmembrane region" description="Helical" evidence="4">
    <location>
        <begin position="300"/>
        <end position="321"/>
    </location>
</feature>
<dbReference type="Pfam" id="PF00196">
    <property type="entry name" value="GerE"/>
    <property type="match status" value="1"/>
</dbReference>
<dbReference type="PROSITE" id="PS50043">
    <property type="entry name" value="HTH_LUXR_2"/>
    <property type="match status" value="1"/>
</dbReference>
<keyword evidence="2" id="KW-0238">DNA-binding</keyword>
<accession>A0A2K2U6N2</accession>
<evidence type="ECO:0000256" key="2">
    <source>
        <dbReference type="ARBA" id="ARBA00023125"/>
    </source>
</evidence>
<feature type="domain" description="HTH luxR-type" evidence="5">
    <location>
        <begin position="417"/>
        <end position="481"/>
    </location>
</feature>
<organism evidence="6 7">
    <name type="scientific">Rubneribacter badeniensis</name>
    <dbReference type="NCBI Taxonomy" id="2070688"/>
    <lineage>
        <taxon>Bacteria</taxon>
        <taxon>Bacillati</taxon>
        <taxon>Actinomycetota</taxon>
        <taxon>Coriobacteriia</taxon>
        <taxon>Eggerthellales</taxon>
        <taxon>Eggerthellaceae</taxon>
        <taxon>Rubneribacter</taxon>
    </lineage>
</organism>
<feature type="transmembrane region" description="Helical" evidence="4">
    <location>
        <begin position="333"/>
        <end position="353"/>
    </location>
</feature>
<keyword evidence="4" id="KW-1133">Transmembrane helix</keyword>
<evidence type="ECO:0000313" key="7">
    <source>
        <dbReference type="Proteomes" id="UP000236488"/>
    </source>
</evidence>
<keyword evidence="1" id="KW-0805">Transcription regulation</keyword>
<reference evidence="6 7" key="1">
    <citation type="journal article" date="2018" name="Int. J. Syst. Evol. Microbiol.">
        <title>Rubneribacter badeniensis gen. nov., sp. nov. and Enteroscipio rubneri gen. nov., sp. nov., new members of the Eggerthellaceae isolated from human faeces.</title>
        <authorList>
            <person name="Danylec N."/>
            <person name="Gobl A."/>
            <person name="Stoll D.A."/>
            <person name="Hetzer B."/>
            <person name="Kulling S.E."/>
            <person name="Huch M."/>
        </authorList>
    </citation>
    <scope>NUCLEOTIDE SEQUENCE [LARGE SCALE GENOMIC DNA]</scope>
    <source>
        <strain evidence="6 7">ResAG-85</strain>
    </source>
</reference>
<dbReference type="AlphaFoldDB" id="A0A2K2U6N2"/>
<keyword evidence="4" id="KW-0472">Membrane</keyword>
<dbReference type="InterPro" id="IPR016032">
    <property type="entry name" value="Sig_transdc_resp-reg_C-effctor"/>
</dbReference>
<feature type="transmembrane region" description="Helical" evidence="4">
    <location>
        <begin position="102"/>
        <end position="122"/>
    </location>
</feature>
<dbReference type="RefSeq" id="WP_103262675.1">
    <property type="nucleotide sequence ID" value="NZ_PPEL01000011.1"/>
</dbReference>
<feature type="transmembrane region" description="Helical" evidence="4">
    <location>
        <begin position="365"/>
        <end position="388"/>
    </location>
</feature>
<evidence type="ECO:0000313" key="6">
    <source>
        <dbReference type="EMBL" id="PNV65976.1"/>
    </source>
</evidence>
<evidence type="ECO:0000256" key="3">
    <source>
        <dbReference type="ARBA" id="ARBA00023163"/>
    </source>
</evidence>
<sequence>MLRSVHRFFRETPGVVLAIVGLACAFMVLEIQRMPVARYVSFSMFAPLPYIVEATVMLAIVAWQWARPALRLGDSRAVRTIVALLVLASTGLLLYAPLEDDGVTLGVLMTYRASTGMLVVLWGERLVSLGARRAGFAVALSCMLSGAATSGLAFFSSGVARALLGMLPLLAGGLFVAYRPRVVEEGAKSGADADGLRRSLPRFACSSTKDRAVAVGLVTLPLVCRGPMVMSQSSWMGLQGDAAMSSLIQASIGCGIVLAGLIALLVVRHVWSQSFVLVYELFVLPVTFVSFYTAQTSDDLWFLHMLIVDSTYKVTLFYIMMTPFLFPERPRGSSASVYLLASFAFMIAMRALFVGLEGALQKSAYAALTAVVVLASFVGGGLLSFMILQRQSGRREAVRAAAAEAMRASLEKRCKTVADRFDCTPREREILVLLAQNYRAPYIAEKLVVSQSTVKTHMRNLYGKLGVHSQAELLLRLEEEAENITAD</sequence>
<feature type="transmembrane region" description="Helical" evidence="4">
    <location>
        <begin position="12"/>
        <end position="32"/>
    </location>
</feature>
<dbReference type="GO" id="GO:0003677">
    <property type="term" value="F:DNA binding"/>
    <property type="evidence" value="ECO:0007669"/>
    <property type="project" value="UniProtKB-KW"/>
</dbReference>
<keyword evidence="3" id="KW-0804">Transcription</keyword>
<dbReference type="EMBL" id="PPEL01000011">
    <property type="protein sequence ID" value="PNV65976.1"/>
    <property type="molecule type" value="Genomic_DNA"/>
</dbReference>
<evidence type="ECO:0000256" key="1">
    <source>
        <dbReference type="ARBA" id="ARBA00023015"/>
    </source>
</evidence>
<comment type="caution">
    <text evidence="6">The sequence shown here is derived from an EMBL/GenBank/DDBJ whole genome shotgun (WGS) entry which is preliminary data.</text>
</comment>
<keyword evidence="7" id="KW-1185">Reference proteome</keyword>
<feature type="transmembrane region" description="Helical" evidence="4">
    <location>
        <begin position="77"/>
        <end position="96"/>
    </location>
</feature>
<feature type="transmembrane region" description="Helical" evidence="4">
    <location>
        <begin position="212"/>
        <end position="230"/>
    </location>
</feature>
<dbReference type="InterPro" id="IPR036388">
    <property type="entry name" value="WH-like_DNA-bd_sf"/>
</dbReference>
<dbReference type="SMART" id="SM00421">
    <property type="entry name" value="HTH_LUXR"/>
    <property type="match status" value="1"/>
</dbReference>
<feature type="transmembrane region" description="Helical" evidence="4">
    <location>
        <begin position="44"/>
        <end position="65"/>
    </location>
</feature>
<evidence type="ECO:0000259" key="5">
    <source>
        <dbReference type="PROSITE" id="PS50043"/>
    </source>
</evidence>
<proteinExistence type="predicted"/>
<dbReference type="PANTHER" id="PTHR44688:SF16">
    <property type="entry name" value="DNA-BINDING TRANSCRIPTIONAL ACTIVATOR DEVR_DOSR"/>
    <property type="match status" value="1"/>
</dbReference>
<evidence type="ECO:0000256" key="4">
    <source>
        <dbReference type="SAM" id="Phobius"/>
    </source>
</evidence>
<dbReference type="InterPro" id="IPR000792">
    <property type="entry name" value="Tscrpt_reg_LuxR_C"/>
</dbReference>